<accession>A0A9Q3BF46</accession>
<dbReference type="AlphaFoldDB" id="A0A9Q3BF46"/>
<feature type="compositionally biased region" description="Acidic residues" evidence="1">
    <location>
        <begin position="41"/>
        <end position="60"/>
    </location>
</feature>
<feature type="region of interest" description="Disordered" evidence="1">
    <location>
        <begin position="1"/>
        <end position="61"/>
    </location>
</feature>
<reference evidence="2" key="1">
    <citation type="submission" date="2021-03" db="EMBL/GenBank/DDBJ databases">
        <title>Draft genome sequence of rust myrtle Austropuccinia psidii MF-1, a brazilian biotype.</title>
        <authorList>
            <person name="Quecine M.C."/>
            <person name="Pachon D.M.R."/>
            <person name="Bonatelli M.L."/>
            <person name="Correr F.H."/>
            <person name="Franceschini L.M."/>
            <person name="Leite T.F."/>
            <person name="Margarido G.R.A."/>
            <person name="Almeida C.A."/>
            <person name="Ferrarezi J.A."/>
            <person name="Labate C.A."/>
        </authorList>
    </citation>
    <scope>NUCLEOTIDE SEQUENCE</scope>
    <source>
        <strain evidence="2">MF-1</strain>
    </source>
</reference>
<comment type="caution">
    <text evidence="2">The sequence shown here is derived from an EMBL/GenBank/DDBJ whole genome shotgun (WGS) entry which is preliminary data.</text>
</comment>
<evidence type="ECO:0000313" key="3">
    <source>
        <dbReference type="Proteomes" id="UP000765509"/>
    </source>
</evidence>
<protein>
    <submittedName>
        <fullName evidence="2">Uncharacterized protein</fullName>
    </submittedName>
</protein>
<keyword evidence="3" id="KW-1185">Reference proteome</keyword>
<dbReference type="EMBL" id="AVOT02000790">
    <property type="protein sequence ID" value="MBW0464491.1"/>
    <property type="molecule type" value="Genomic_DNA"/>
</dbReference>
<evidence type="ECO:0000256" key="1">
    <source>
        <dbReference type="SAM" id="MobiDB-lite"/>
    </source>
</evidence>
<sequence>MEGAAPSRRGGTKSRTLRSFSGPLGGYPGVSEGARPTLGEVGDEEGEESMEEEDSGENEVADSLANAPEVPQSSDIALSSKSLVSQIEKSLLKMMNQMNKFMGKLTQEVTPRGNSKAPEFKTLSMKAPDSFDGTQANKLTGFIQSCQLIFHNDPKNFFSDRKKVLYPTSFLTTRTGKWIELYLPNISNEDPSYLLNNWLLF</sequence>
<gene>
    <name evidence="2" type="ORF">O181_004206</name>
</gene>
<organism evidence="2 3">
    <name type="scientific">Austropuccinia psidii MF-1</name>
    <dbReference type="NCBI Taxonomy" id="1389203"/>
    <lineage>
        <taxon>Eukaryota</taxon>
        <taxon>Fungi</taxon>
        <taxon>Dikarya</taxon>
        <taxon>Basidiomycota</taxon>
        <taxon>Pucciniomycotina</taxon>
        <taxon>Pucciniomycetes</taxon>
        <taxon>Pucciniales</taxon>
        <taxon>Sphaerophragmiaceae</taxon>
        <taxon>Austropuccinia</taxon>
    </lineage>
</organism>
<name>A0A9Q3BF46_9BASI</name>
<dbReference type="Proteomes" id="UP000765509">
    <property type="component" value="Unassembled WGS sequence"/>
</dbReference>
<proteinExistence type="predicted"/>
<evidence type="ECO:0000313" key="2">
    <source>
        <dbReference type="EMBL" id="MBW0464491.1"/>
    </source>
</evidence>